<dbReference type="InterPro" id="IPR041588">
    <property type="entry name" value="Integrase_H2C2"/>
</dbReference>
<dbReference type="GeneID" id="20669221"/>
<feature type="domain" description="Integrase zinc-binding" evidence="1">
    <location>
        <begin position="20"/>
        <end position="59"/>
    </location>
</feature>
<dbReference type="InParanoid" id="W4K9M7"/>
<dbReference type="Gene3D" id="1.10.340.70">
    <property type="match status" value="1"/>
</dbReference>
<keyword evidence="3" id="KW-1185">Reference proteome</keyword>
<reference evidence="2 3" key="1">
    <citation type="journal article" date="2012" name="New Phytol.">
        <title>Insight into trade-off between wood decay and parasitism from the genome of a fungal forest pathogen.</title>
        <authorList>
            <person name="Olson A."/>
            <person name="Aerts A."/>
            <person name="Asiegbu F."/>
            <person name="Belbahri L."/>
            <person name="Bouzid O."/>
            <person name="Broberg A."/>
            <person name="Canback B."/>
            <person name="Coutinho P.M."/>
            <person name="Cullen D."/>
            <person name="Dalman K."/>
            <person name="Deflorio G."/>
            <person name="van Diepen L.T."/>
            <person name="Dunand C."/>
            <person name="Duplessis S."/>
            <person name="Durling M."/>
            <person name="Gonthier P."/>
            <person name="Grimwood J."/>
            <person name="Fossdal C.G."/>
            <person name="Hansson D."/>
            <person name="Henrissat B."/>
            <person name="Hietala A."/>
            <person name="Himmelstrand K."/>
            <person name="Hoffmeister D."/>
            <person name="Hogberg N."/>
            <person name="James T.Y."/>
            <person name="Karlsson M."/>
            <person name="Kohler A."/>
            <person name="Kues U."/>
            <person name="Lee Y.H."/>
            <person name="Lin Y.C."/>
            <person name="Lind M."/>
            <person name="Lindquist E."/>
            <person name="Lombard V."/>
            <person name="Lucas S."/>
            <person name="Lunden K."/>
            <person name="Morin E."/>
            <person name="Murat C."/>
            <person name="Park J."/>
            <person name="Raffaello T."/>
            <person name="Rouze P."/>
            <person name="Salamov A."/>
            <person name="Schmutz J."/>
            <person name="Solheim H."/>
            <person name="Stahlberg J."/>
            <person name="Velez H."/>
            <person name="de Vries R.P."/>
            <person name="Wiebenga A."/>
            <person name="Woodward S."/>
            <person name="Yakovlev I."/>
            <person name="Garbelotto M."/>
            <person name="Martin F."/>
            <person name="Grigoriev I.V."/>
            <person name="Stenlid J."/>
        </authorList>
    </citation>
    <scope>NUCLEOTIDE SEQUENCE [LARGE SCALE GENOMIC DNA]</scope>
    <source>
        <strain evidence="2 3">TC 32-1</strain>
    </source>
</reference>
<proteinExistence type="predicted"/>
<name>W4K9M7_HETIT</name>
<feature type="non-terminal residue" evidence="2">
    <location>
        <position position="1"/>
    </location>
</feature>
<accession>W4K9M7</accession>
<dbReference type="AlphaFoldDB" id="W4K9M7"/>
<feature type="non-terminal residue" evidence="2">
    <location>
        <position position="60"/>
    </location>
</feature>
<dbReference type="EMBL" id="KI925458">
    <property type="protein sequence ID" value="ETW82055.1"/>
    <property type="molecule type" value="Genomic_DNA"/>
</dbReference>
<dbReference type="KEGG" id="hir:HETIRDRAFT_248029"/>
<sequence length="60" mass="7416">EWNYEDNLIWHKGRIYVPPNDELKRRITKIYHDSPTTGHPRRWKTYVLISDNFWWPGMST</sequence>
<gene>
    <name evidence="2" type="ORF">HETIRDRAFT_248029</name>
</gene>
<protein>
    <recommendedName>
        <fullName evidence="1">Integrase zinc-binding domain-containing protein</fullName>
    </recommendedName>
</protein>
<dbReference type="Pfam" id="PF17921">
    <property type="entry name" value="Integrase_H2C2"/>
    <property type="match status" value="1"/>
</dbReference>
<dbReference type="Proteomes" id="UP000030671">
    <property type="component" value="Unassembled WGS sequence"/>
</dbReference>
<evidence type="ECO:0000313" key="3">
    <source>
        <dbReference type="Proteomes" id="UP000030671"/>
    </source>
</evidence>
<dbReference type="RefSeq" id="XP_009546633.1">
    <property type="nucleotide sequence ID" value="XM_009548338.1"/>
</dbReference>
<dbReference type="HOGENOM" id="CLU_2948073_0_0_1"/>
<dbReference type="OrthoDB" id="2273864at2759"/>
<evidence type="ECO:0000313" key="2">
    <source>
        <dbReference type="EMBL" id="ETW82055.1"/>
    </source>
</evidence>
<organism evidence="2 3">
    <name type="scientific">Heterobasidion irregulare (strain TC 32-1)</name>
    <dbReference type="NCBI Taxonomy" id="747525"/>
    <lineage>
        <taxon>Eukaryota</taxon>
        <taxon>Fungi</taxon>
        <taxon>Dikarya</taxon>
        <taxon>Basidiomycota</taxon>
        <taxon>Agaricomycotina</taxon>
        <taxon>Agaricomycetes</taxon>
        <taxon>Russulales</taxon>
        <taxon>Bondarzewiaceae</taxon>
        <taxon>Heterobasidion</taxon>
        <taxon>Heterobasidion annosum species complex</taxon>
    </lineage>
</organism>
<evidence type="ECO:0000259" key="1">
    <source>
        <dbReference type="Pfam" id="PF17921"/>
    </source>
</evidence>